<keyword evidence="4" id="KW-0479">Metal-binding</keyword>
<evidence type="ECO:0000256" key="9">
    <source>
        <dbReference type="ARBA" id="ARBA00046642"/>
    </source>
</evidence>
<dbReference type="EMBL" id="DS469597">
    <property type="protein sequence ID" value="EDO40073.1"/>
    <property type="molecule type" value="Genomic_DNA"/>
</dbReference>
<dbReference type="GO" id="GO:0046872">
    <property type="term" value="F:metal ion binding"/>
    <property type="evidence" value="ECO:0007669"/>
    <property type="project" value="UniProtKB-KW"/>
</dbReference>
<dbReference type="SUPFAM" id="SSF52540">
    <property type="entry name" value="P-loop containing nucleoside triphosphate hydrolases"/>
    <property type="match status" value="1"/>
</dbReference>
<dbReference type="Gene3D" id="3.30.60.20">
    <property type="match status" value="1"/>
</dbReference>
<reference evidence="15 16" key="1">
    <citation type="journal article" date="2007" name="Science">
        <title>Sea anemone genome reveals ancestral eumetazoan gene repertoire and genomic organization.</title>
        <authorList>
            <person name="Putnam N.H."/>
            <person name="Srivastava M."/>
            <person name="Hellsten U."/>
            <person name="Dirks B."/>
            <person name="Chapman J."/>
            <person name="Salamov A."/>
            <person name="Terry A."/>
            <person name="Shapiro H."/>
            <person name="Lindquist E."/>
            <person name="Kapitonov V.V."/>
            <person name="Jurka J."/>
            <person name="Genikhovich G."/>
            <person name="Grigoriev I.V."/>
            <person name="Lucas S.M."/>
            <person name="Steele R.E."/>
            <person name="Finnerty J.R."/>
            <person name="Technau U."/>
            <person name="Martindale M.Q."/>
            <person name="Rokhsar D.S."/>
        </authorList>
    </citation>
    <scope>NUCLEOTIDE SEQUENCE [LARGE SCALE GENOMIC DNA]</scope>
    <source>
        <strain evidence="16">CH2 X CH6</strain>
    </source>
</reference>
<dbReference type="PANTHER" id="PTHR11441">
    <property type="entry name" value="THYMIDINE KINASE"/>
    <property type="match status" value="1"/>
</dbReference>
<keyword evidence="3 13" id="KW-0808">Transferase</keyword>
<keyword evidence="8 13" id="KW-0067">ATP-binding</keyword>
<keyword evidence="16" id="KW-1185">Reference proteome</keyword>
<dbReference type="EC" id="2.7.1.21" evidence="13"/>
<dbReference type="GO" id="GO:0004797">
    <property type="term" value="F:thymidine kinase activity"/>
    <property type="evidence" value="ECO:0000318"/>
    <property type="project" value="GO_Central"/>
</dbReference>
<evidence type="ECO:0000256" key="12">
    <source>
        <dbReference type="PIRSR" id="PIRSR035805-2"/>
    </source>
</evidence>
<dbReference type="PIRSF" id="PIRSF035805">
    <property type="entry name" value="TK_cell"/>
    <property type="match status" value="1"/>
</dbReference>
<comment type="catalytic activity">
    <reaction evidence="10">
        <text>thymidine + ATP = dTMP + ADP + H(+)</text>
        <dbReference type="Rhea" id="RHEA:19129"/>
        <dbReference type="ChEBI" id="CHEBI:15378"/>
        <dbReference type="ChEBI" id="CHEBI:17748"/>
        <dbReference type="ChEBI" id="CHEBI:30616"/>
        <dbReference type="ChEBI" id="CHEBI:63528"/>
        <dbReference type="ChEBI" id="CHEBI:456216"/>
        <dbReference type="EC" id="2.7.1.21"/>
    </reaction>
    <physiologicalReaction direction="left-to-right" evidence="10">
        <dbReference type="Rhea" id="RHEA:19130"/>
    </physiologicalReaction>
</comment>
<dbReference type="InterPro" id="IPR027417">
    <property type="entry name" value="P-loop_NTPase"/>
</dbReference>
<comment type="subunit">
    <text evidence="9">Homotetramer. Tetramerization from dimerization is induced by ATP and increases catalytic efficiency due to a high affinity for thymidine. Tetramerization is inhibited by phosphorylation at Ser-13. Interacts (via the KEN box) with FZR1.</text>
</comment>
<dbReference type="SUPFAM" id="SSF57716">
    <property type="entry name" value="Glucocorticoid receptor-like (DNA-binding domain)"/>
    <property type="match status" value="1"/>
</dbReference>
<evidence type="ECO:0000256" key="10">
    <source>
        <dbReference type="ARBA" id="ARBA00048113"/>
    </source>
</evidence>
<proteinExistence type="inferred from homology"/>
<dbReference type="GO" id="GO:0005524">
    <property type="term" value="F:ATP binding"/>
    <property type="evidence" value="ECO:0007669"/>
    <property type="project" value="UniProtKB-KW"/>
</dbReference>
<evidence type="ECO:0000256" key="2">
    <source>
        <dbReference type="ARBA" id="ARBA00022634"/>
    </source>
</evidence>
<accession>A7S8B0</accession>
<dbReference type="AlphaFoldDB" id="A7S8B0"/>
<evidence type="ECO:0000256" key="1">
    <source>
        <dbReference type="ARBA" id="ARBA00007587"/>
    </source>
</evidence>
<keyword evidence="2 13" id="KW-0237">DNA synthesis</keyword>
<gene>
    <name evidence="15" type="ORF">NEMVEDRAFT_v1g243527</name>
</gene>
<evidence type="ECO:0000313" key="15">
    <source>
        <dbReference type="EMBL" id="EDO40073.1"/>
    </source>
</evidence>
<dbReference type="OMA" id="EAYEPRC"/>
<dbReference type="FunFam" id="3.30.60.20:FF:000028">
    <property type="entry name" value="Thymidine kinase"/>
    <property type="match status" value="1"/>
</dbReference>
<keyword evidence="5 13" id="KW-0547">Nucleotide-binding</keyword>
<dbReference type="eggNOG" id="KOG3125">
    <property type="taxonomic scope" value="Eukaryota"/>
</dbReference>
<evidence type="ECO:0000313" key="16">
    <source>
        <dbReference type="Proteomes" id="UP000001593"/>
    </source>
</evidence>
<evidence type="ECO:0000256" key="3">
    <source>
        <dbReference type="ARBA" id="ARBA00022679"/>
    </source>
</evidence>
<dbReference type="InParanoid" id="A7S8B0"/>
<comment type="similarity">
    <text evidence="1 14">Belongs to the thymidine kinase family.</text>
</comment>
<dbReference type="InterPro" id="IPR001267">
    <property type="entry name" value="Thymidine_kinase"/>
</dbReference>
<dbReference type="Proteomes" id="UP000001593">
    <property type="component" value="Unassembled WGS sequence"/>
</dbReference>
<evidence type="ECO:0000256" key="6">
    <source>
        <dbReference type="ARBA" id="ARBA00022777"/>
    </source>
</evidence>
<evidence type="ECO:0000256" key="4">
    <source>
        <dbReference type="ARBA" id="ARBA00022723"/>
    </source>
</evidence>
<dbReference type="GO" id="GO:0071897">
    <property type="term" value="P:DNA biosynthetic process"/>
    <property type="evidence" value="ECO:0007669"/>
    <property type="project" value="UniProtKB-KW"/>
</dbReference>
<evidence type="ECO:0000256" key="5">
    <source>
        <dbReference type="ARBA" id="ARBA00022741"/>
    </source>
</evidence>
<feature type="active site" description="Proton acceptor" evidence="11">
    <location>
        <position position="103"/>
    </location>
</feature>
<dbReference type="STRING" id="45351.A7S8B0"/>
<protein>
    <recommendedName>
        <fullName evidence="13">Thymidine kinase</fullName>
        <ecNumber evidence="13">2.7.1.21</ecNumber>
    </recommendedName>
</protein>
<dbReference type="GO" id="GO:0046104">
    <property type="term" value="P:thymidine metabolic process"/>
    <property type="evidence" value="ECO:0000318"/>
    <property type="project" value="GO_Central"/>
</dbReference>
<dbReference type="InterPro" id="IPR020633">
    <property type="entry name" value="Thymidine_kinase_CS"/>
</dbReference>
<evidence type="ECO:0000256" key="8">
    <source>
        <dbReference type="ARBA" id="ARBA00022840"/>
    </source>
</evidence>
<feature type="binding site" evidence="12">
    <location>
        <position position="186"/>
    </location>
    <ligand>
        <name>substrate</name>
    </ligand>
</feature>
<dbReference type="Pfam" id="PF00265">
    <property type="entry name" value="TK"/>
    <property type="match status" value="1"/>
</dbReference>
<evidence type="ECO:0000256" key="7">
    <source>
        <dbReference type="ARBA" id="ARBA00022833"/>
    </source>
</evidence>
<evidence type="ECO:0000256" key="14">
    <source>
        <dbReference type="RuleBase" id="RU004165"/>
    </source>
</evidence>
<dbReference type="HOGENOM" id="CLU_064400_1_1_1"/>
<evidence type="ECO:0000256" key="13">
    <source>
        <dbReference type="RuleBase" id="RU000544"/>
    </source>
</evidence>
<dbReference type="PhylomeDB" id="A7S8B0"/>
<dbReference type="FunCoup" id="A7S8B0">
    <property type="interactions" value="64"/>
</dbReference>
<dbReference type="PANTHER" id="PTHR11441:SF0">
    <property type="entry name" value="THYMIDINE KINASE, CYTOSOLIC"/>
    <property type="match status" value="1"/>
</dbReference>
<dbReference type="PROSITE" id="PS00603">
    <property type="entry name" value="TK_CELLULAR_TYPE"/>
    <property type="match status" value="1"/>
</dbReference>
<keyword evidence="6 13" id="KW-0418">Kinase</keyword>
<sequence length="212" mass="23920">MALVTIPGLQHLHRHHSISECPGQIQVIFGPMFSGKTTELLRRIKRYQVANHKCLLIKYAKDIRYDEEGVATHDRQILRATPCTVLEDLKNKAINHSVIGIDEGQFFPDIVEFSEEMASEGKTIIIAALDGTFQRKAFGNILHLVPLAESVVKLSAVCMNCFKDASFTKRLGYDKRVEVIGGADKYMSVCRECYNLAEVQELLSKHSKFQTH</sequence>
<name>A7S8B0_NEMVE</name>
<keyword evidence="7" id="KW-0862">Zinc</keyword>
<evidence type="ECO:0000256" key="11">
    <source>
        <dbReference type="PIRSR" id="PIRSR035805-1"/>
    </source>
</evidence>
<organism evidence="15 16">
    <name type="scientific">Nematostella vectensis</name>
    <name type="common">Starlet sea anemone</name>
    <dbReference type="NCBI Taxonomy" id="45351"/>
    <lineage>
        <taxon>Eukaryota</taxon>
        <taxon>Metazoa</taxon>
        <taxon>Cnidaria</taxon>
        <taxon>Anthozoa</taxon>
        <taxon>Hexacorallia</taxon>
        <taxon>Actiniaria</taxon>
        <taxon>Edwardsiidae</taxon>
        <taxon>Nematostella</taxon>
    </lineage>
</organism>
<dbReference type="Gene3D" id="3.40.50.300">
    <property type="entry name" value="P-loop containing nucleotide triphosphate hydrolases"/>
    <property type="match status" value="1"/>
</dbReference>
<dbReference type="FunFam" id="3.40.50.300:FF:000761">
    <property type="entry name" value="Thymidine kinase"/>
    <property type="match status" value="1"/>
</dbReference>